<protein>
    <recommendedName>
        <fullName evidence="1">Apple domain-containing protein</fullName>
    </recommendedName>
</protein>
<dbReference type="SUPFAM" id="SSF57414">
    <property type="entry name" value="Hairpin loop containing domain-like"/>
    <property type="match status" value="1"/>
</dbReference>
<name>A0A819QXV2_9BILA</name>
<proteinExistence type="predicted"/>
<accession>A0A819QXV2</accession>
<organism evidence="2 3">
    <name type="scientific">Rotaria magnacalcarata</name>
    <dbReference type="NCBI Taxonomy" id="392030"/>
    <lineage>
        <taxon>Eukaryota</taxon>
        <taxon>Metazoa</taxon>
        <taxon>Spiralia</taxon>
        <taxon>Gnathifera</taxon>
        <taxon>Rotifera</taxon>
        <taxon>Eurotatoria</taxon>
        <taxon>Bdelloidea</taxon>
        <taxon>Philodinida</taxon>
        <taxon>Philodinidae</taxon>
        <taxon>Rotaria</taxon>
    </lineage>
</organism>
<dbReference type="PROSITE" id="PS50948">
    <property type="entry name" value="PAN"/>
    <property type="match status" value="1"/>
</dbReference>
<gene>
    <name evidence="2" type="ORF">OVN521_LOCUS16816</name>
</gene>
<sequence length="536" mass="60351">MSSPAHAIYSSTLSLSLQGHEFQSQYDVQLIFNKTAQSRLLCAAACNQNPSCRTFDYDSSSHRCRLFEADLTNGAIIAATSQTSIVGSVILSASLYASMYNQSCSACRENRYQTCSSTTNTCQCPGNSYWNGSMCPLQLFENATCSQPDACRSDRNLSCIISSYGGFTQCLIKQALATSTETVYALWNTTAGSDSNLASNGTGIGKYYSVHGPDTVFDCNTVTKYVNFGDCNNTRGASFLVAFRLATANSYPQRDPLIISIEGSNSNSTELTRGSGWTLLYNGSSGISINQTRFTYGSTQWLPKHSAWYASYRFLVNLAMNNGASIPFVQYSEFDKNAKTLWETAFNQMISYYKKQKKSSSEAILDIIEKLVVPREELDSKENAIDNQHDLPVYHRIHQILTTLIHHIHRFDNERKLSFRSLAPILLQFDKTFAMMIGRLLIKIAQNRDDLQSILILFQEHLSENYFESVLIQLATMNSNKKYGCFVYQLNVNEKLDLCQWFIKEKDRGLFVFDLLKNHVLINKSDAHREQCQDLL</sequence>
<evidence type="ECO:0000313" key="2">
    <source>
        <dbReference type="EMBL" id="CAF4031336.1"/>
    </source>
</evidence>
<evidence type="ECO:0000259" key="1">
    <source>
        <dbReference type="PROSITE" id="PS50948"/>
    </source>
</evidence>
<dbReference type="Pfam" id="PF00024">
    <property type="entry name" value="PAN_1"/>
    <property type="match status" value="1"/>
</dbReference>
<comment type="caution">
    <text evidence="2">The sequence shown here is derived from an EMBL/GenBank/DDBJ whole genome shotgun (WGS) entry which is preliminary data.</text>
</comment>
<reference evidence="2" key="1">
    <citation type="submission" date="2021-02" db="EMBL/GenBank/DDBJ databases">
        <authorList>
            <person name="Nowell W R."/>
        </authorList>
    </citation>
    <scope>NUCLEOTIDE SEQUENCE</scope>
</reference>
<dbReference type="AlphaFoldDB" id="A0A819QXV2"/>
<evidence type="ECO:0000313" key="3">
    <source>
        <dbReference type="Proteomes" id="UP000663866"/>
    </source>
</evidence>
<dbReference type="EMBL" id="CAJOBG010002844">
    <property type="protein sequence ID" value="CAF4031336.1"/>
    <property type="molecule type" value="Genomic_DNA"/>
</dbReference>
<dbReference type="InterPro" id="IPR003609">
    <property type="entry name" value="Pan_app"/>
</dbReference>
<dbReference type="Proteomes" id="UP000663866">
    <property type="component" value="Unassembled WGS sequence"/>
</dbReference>
<dbReference type="Gene3D" id="3.50.4.10">
    <property type="entry name" value="Hepatocyte Growth Factor"/>
    <property type="match status" value="1"/>
</dbReference>
<keyword evidence="3" id="KW-1185">Reference proteome</keyword>
<feature type="domain" description="Apple" evidence="1">
    <location>
        <begin position="9"/>
        <end position="90"/>
    </location>
</feature>